<feature type="domain" description="EthD" evidence="1">
    <location>
        <begin position="22"/>
        <end position="94"/>
    </location>
</feature>
<dbReference type="Pfam" id="PF07110">
    <property type="entry name" value="EthD"/>
    <property type="match status" value="1"/>
</dbReference>
<dbReference type="SUPFAM" id="SSF54909">
    <property type="entry name" value="Dimeric alpha+beta barrel"/>
    <property type="match status" value="1"/>
</dbReference>
<reference evidence="2 3" key="1">
    <citation type="submission" date="2024-09" db="EMBL/GenBank/DDBJ databases">
        <authorList>
            <person name="Sun Q."/>
            <person name="Mori K."/>
        </authorList>
    </citation>
    <scope>NUCLEOTIDE SEQUENCE [LARGE SCALE GENOMIC DNA]</scope>
    <source>
        <strain evidence="2 3">CECT 8300</strain>
    </source>
</reference>
<keyword evidence="3" id="KW-1185">Reference proteome</keyword>
<dbReference type="Proteomes" id="UP001589590">
    <property type="component" value="Unassembled WGS sequence"/>
</dbReference>
<name>A0ABV5H5V1_9FLAO</name>
<dbReference type="Gene3D" id="3.30.70.100">
    <property type="match status" value="1"/>
</dbReference>
<comment type="caution">
    <text evidence="2">The sequence shown here is derived from an EMBL/GenBank/DDBJ whole genome shotgun (WGS) entry which is preliminary data.</text>
</comment>
<evidence type="ECO:0000313" key="3">
    <source>
        <dbReference type="Proteomes" id="UP001589590"/>
    </source>
</evidence>
<dbReference type="InterPro" id="IPR011008">
    <property type="entry name" value="Dimeric_a/b-barrel"/>
</dbReference>
<evidence type="ECO:0000313" key="2">
    <source>
        <dbReference type="EMBL" id="MFB9106826.1"/>
    </source>
</evidence>
<dbReference type="EMBL" id="JBHMFA010000034">
    <property type="protein sequence ID" value="MFB9106826.1"/>
    <property type="molecule type" value="Genomic_DNA"/>
</dbReference>
<dbReference type="RefSeq" id="WP_290267905.1">
    <property type="nucleotide sequence ID" value="NZ_JAUFQP010000001.1"/>
</dbReference>
<dbReference type="NCBIfam" id="TIGR02118">
    <property type="entry name" value="EthD family reductase"/>
    <property type="match status" value="1"/>
</dbReference>
<accession>A0ABV5H5V1</accession>
<dbReference type="PANTHER" id="PTHR40260">
    <property type="entry name" value="BLR8190 PROTEIN"/>
    <property type="match status" value="1"/>
</dbReference>
<organism evidence="2 3">
    <name type="scientific">Algibacter miyuki</name>
    <dbReference type="NCBI Taxonomy" id="1306933"/>
    <lineage>
        <taxon>Bacteria</taxon>
        <taxon>Pseudomonadati</taxon>
        <taxon>Bacteroidota</taxon>
        <taxon>Flavobacteriia</taxon>
        <taxon>Flavobacteriales</taxon>
        <taxon>Flavobacteriaceae</taxon>
        <taxon>Algibacter</taxon>
    </lineage>
</organism>
<dbReference type="PANTHER" id="PTHR40260:SF2">
    <property type="entry name" value="BLR8190 PROTEIN"/>
    <property type="match status" value="1"/>
</dbReference>
<proteinExistence type="predicted"/>
<evidence type="ECO:0000259" key="1">
    <source>
        <dbReference type="Pfam" id="PF07110"/>
    </source>
</evidence>
<sequence length="107" mass="12337">MKKGMIKLSALYPNTEDSYFDIDYYCNTHTPMVAKFLGDAMKHAAVEEGLSAFDRGSEKPFMAIGHLYFDTLDDMHNAFEPYMEEIMGDIKNYTNVQPYFQISEVKI</sequence>
<protein>
    <submittedName>
        <fullName evidence="2">EthD family reductase</fullName>
    </submittedName>
</protein>
<gene>
    <name evidence="2" type="ORF">ACFFU1_18100</name>
</gene>
<dbReference type="InterPro" id="IPR009799">
    <property type="entry name" value="EthD_dom"/>
</dbReference>